<feature type="compositionally biased region" description="Low complexity" evidence="6">
    <location>
        <begin position="1317"/>
        <end position="1330"/>
    </location>
</feature>
<feature type="compositionally biased region" description="Low complexity" evidence="6">
    <location>
        <begin position="405"/>
        <end position="421"/>
    </location>
</feature>
<reference evidence="9" key="1">
    <citation type="journal article" date="2016" name="Nat. Commun.">
        <title>The Gonium pectorale genome demonstrates co-option of cell cycle regulation during the evolution of multicellularity.</title>
        <authorList>
            <person name="Hanschen E.R."/>
            <person name="Marriage T.N."/>
            <person name="Ferris P.J."/>
            <person name="Hamaji T."/>
            <person name="Toyoda A."/>
            <person name="Fujiyama A."/>
            <person name="Neme R."/>
            <person name="Noguchi H."/>
            <person name="Minakuchi Y."/>
            <person name="Suzuki M."/>
            <person name="Kawai-Toyooka H."/>
            <person name="Smith D.R."/>
            <person name="Sparks H."/>
            <person name="Anderson J."/>
            <person name="Bakaric R."/>
            <person name="Luria V."/>
            <person name="Karger A."/>
            <person name="Kirschner M.W."/>
            <person name="Durand P.M."/>
            <person name="Michod R.E."/>
            <person name="Nozaki H."/>
            <person name="Olson B.J."/>
        </authorList>
    </citation>
    <scope>NUCLEOTIDE SEQUENCE [LARGE SCALE GENOMIC DNA]</scope>
    <source>
        <strain evidence="9">NIES-2863</strain>
    </source>
</reference>
<feature type="domain" description="Protein kinase" evidence="7">
    <location>
        <begin position="1730"/>
        <end position="2041"/>
    </location>
</feature>
<dbReference type="Gene3D" id="3.30.200.20">
    <property type="entry name" value="Phosphorylase Kinase, domain 1"/>
    <property type="match status" value="1"/>
</dbReference>
<keyword evidence="2 5" id="KW-0547">Nucleotide-binding</keyword>
<feature type="compositionally biased region" description="Basic and acidic residues" evidence="6">
    <location>
        <begin position="1460"/>
        <end position="1469"/>
    </location>
</feature>
<feature type="region of interest" description="Disordered" evidence="6">
    <location>
        <begin position="1256"/>
        <end position="1360"/>
    </location>
</feature>
<keyword evidence="1" id="KW-0808">Transferase</keyword>
<dbReference type="Gene3D" id="1.10.510.10">
    <property type="entry name" value="Transferase(Phosphotransferase) domain 1"/>
    <property type="match status" value="1"/>
</dbReference>
<gene>
    <name evidence="8" type="ORF">GPECTOR_18g170</name>
</gene>
<feature type="compositionally biased region" description="Low complexity" evidence="6">
    <location>
        <begin position="150"/>
        <end position="167"/>
    </location>
</feature>
<dbReference type="EMBL" id="LSYV01000019">
    <property type="protein sequence ID" value="KXZ50017.1"/>
    <property type="molecule type" value="Genomic_DNA"/>
</dbReference>
<evidence type="ECO:0000256" key="3">
    <source>
        <dbReference type="ARBA" id="ARBA00022777"/>
    </source>
</evidence>
<dbReference type="InterPro" id="IPR000719">
    <property type="entry name" value="Prot_kinase_dom"/>
</dbReference>
<dbReference type="InterPro" id="IPR011009">
    <property type="entry name" value="Kinase-like_dom_sf"/>
</dbReference>
<feature type="compositionally biased region" description="Low complexity" evidence="6">
    <location>
        <begin position="1288"/>
        <end position="1303"/>
    </location>
</feature>
<dbReference type="SMART" id="SM00220">
    <property type="entry name" value="S_TKc"/>
    <property type="match status" value="1"/>
</dbReference>
<feature type="compositionally biased region" description="Low complexity" evidence="6">
    <location>
        <begin position="2159"/>
        <end position="2182"/>
    </location>
</feature>
<evidence type="ECO:0000256" key="6">
    <source>
        <dbReference type="SAM" id="MobiDB-lite"/>
    </source>
</evidence>
<organism evidence="8 9">
    <name type="scientific">Gonium pectorale</name>
    <name type="common">Green alga</name>
    <dbReference type="NCBI Taxonomy" id="33097"/>
    <lineage>
        <taxon>Eukaryota</taxon>
        <taxon>Viridiplantae</taxon>
        <taxon>Chlorophyta</taxon>
        <taxon>core chlorophytes</taxon>
        <taxon>Chlorophyceae</taxon>
        <taxon>CS clade</taxon>
        <taxon>Chlamydomonadales</taxon>
        <taxon>Volvocaceae</taxon>
        <taxon>Gonium</taxon>
    </lineage>
</organism>
<feature type="region of interest" description="Disordered" evidence="6">
    <location>
        <begin position="1625"/>
        <end position="1656"/>
    </location>
</feature>
<feature type="compositionally biased region" description="Low complexity" evidence="6">
    <location>
        <begin position="111"/>
        <end position="124"/>
    </location>
</feature>
<evidence type="ECO:0000313" key="8">
    <source>
        <dbReference type="EMBL" id="KXZ50017.1"/>
    </source>
</evidence>
<accession>A0A150GJN5</accession>
<feature type="compositionally biased region" description="Polar residues" evidence="6">
    <location>
        <begin position="1631"/>
        <end position="1640"/>
    </location>
</feature>
<feature type="compositionally biased region" description="Pro residues" evidence="6">
    <location>
        <begin position="130"/>
        <end position="149"/>
    </location>
</feature>
<feature type="compositionally biased region" description="Low complexity" evidence="6">
    <location>
        <begin position="1345"/>
        <end position="1360"/>
    </location>
</feature>
<comment type="caution">
    <text evidence="8">The sequence shown here is derived from an EMBL/GenBank/DDBJ whole genome shotgun (WGS) entry which is preliminary data.</text>
</comment>
<dbReference type="Pfam" id="PF00069">
    <property type="entry name" value="Pkinase"/>
    <property type="match status" value="1"/>
</dbReference>
<feature type="compositionally biased region" description="Polar residues" evidence="6">
    <location>
        <begin position="1396"/>
        <end position="1406"/>
    </location>
</feature>
<evidence type="ECO:0000256" key="1">
    <source>
        <dbReference type="ARBA" id="ARBA00022679"/>
    </source>
</evidence>
<sequence length="2189" mass="220432">MCKGVTLVQARGQKRMRGLPTVATGLPMPGAASRCTRTATPPPRLPASAPSNATRSLTLALHAGARASTSPIEQWLSLLALRNTASTDRSTPNGRITRGNTPPSLGRLRDGTATGTGAATNGDAAHSRPLTPPSDPSVPPPPQWPPLPRAPSTSSLATALGRAAAIAKGKDVDGDSGAGAPAAAAEHSDSRPRSVNIAVAAAAGAAAASARHVGRIASVPLAAPSAPAAVPPAGRRLSLDRAARQRRHSNASSVAGSVAGSDYLSPMGRLRPLCTEELAALVTSLAAVRGHWLGALEAAVAAAADLLGADSVSLHLVSESGVIHAPLAVCGDAGGAIRLGIPLPVEPPPLQRPTALQLLYASKEPQRGSVWRPHLGRCSHGQFEDAILSSHGQTDFTPSPRHAEAAANASAVASGRPAARPFSNGRGATAPGLGGSLGNASAGGLAAGTRLLSGWVQPAVAQAAPVPDCAPLPPDWQAMRLRGGMTDFVAVPLLRGRTVIGALQVADACTPSADCAGAMPPSRQCRSAAELSIVGAIIASLLVPVDTVSNLSPLSAAPAGPPKDHEVLCLLGALEAVAAARNVDGLVRALARHVGLFCRMRKHLAPGVRVALIREDAAAMALFLDDGAAAAATAAAAVAAQSVGAAVPDFAAGVGRSAGVLSAAFSRRSTQPNVTGALSSASLLGGGSHSGSGWAERRTATSAGGRRGLRHGPVAHSATDGSLACPSSADACDATGMAGSAPQRPSTGLCHSRWPPDRDPPSGRGSGWRRREQSGDAAAGGHDLLCMAASGSMPGIAVLSGGGGGGGGGLEPALLESSFADLRQWFASVASSTATVAAATIGAADGGGSSSLVTDTLSSIPGAGPAADGCAGHPNATMCPQAGGRGGGGGARRLSVHIVEARCRLLAASSCDLAVAATAGAAGVTGVAAAAAAALAADGTAQEGPSSPSFGTNVPRALLMLPEKVSGSGSLGAVTPTASRAATHVGSGGPTGGIYGRVLASAGDECGTPSGLVRGHAMLTRGTILAEALLLEGTGMYVSDVAIYMQDGRNASRDVFLAHTARAGRAPPPTNSIAVTAIRHGGVPLVGLYLTYATPLPPSLLSSLIAKVHRFGALLGPLLHERVNGESDLADEWRFLLGELLDPRVVGAAASAAATIESVTAAVLFAAAAGADCTGSADGRGVGSDSVIRRSYTDGWLATFHHGSGRIHRQRTAGAGFPADRSPPAPSRLRKFRLASFKSWPAQTTDLADEGGAAVEGAAGTPAAGSLPTATSPSPPGLSTHGSTLPLESASSVAPPSEAASPRPAQPPRQEEEHQQRQAPHQQQQQHRQPGPAGLAAPRSRKALHAGPAAPAAGESAADMAAVRAAAGGDYELMRVAPSETDLPPNKPPACLASPQWRSQPWQRSPAQPVPGAGEGLQGGFEGGGEYTAYASGEHLVLFRVDAEDADAQGALDPGSRRRNGSDSDRSTDVELSVQAWQQCPYRAYSRGSKGADGSSLAGRSPSHDFATLEPAVRRRQLLQSPTPRRGPRPPSPLRPRAPANHATAAGGGATRRAPGDAADIGRGGGNGSSLVPLPEEGAQPPPDALRTHSDAFTPGGGGGSPPTAAGTAGAMIERQWSETLSPFLLGSWVPSPQGSSGATSLGPGPHDAAGRAGSSALAVMPRAAALRRSHLSTSFHILPDPGAQDAGKVAPLMANLQDKLRSLQAEQVLARLHSGGTEGDSPTEELVGLTLLEPLGSGGFGAVYRGIYNGIEVAVKVLCACSGGRSEAATMREAFELAVMTTVSHPHIVQVLSAFTDVIVTTRPDPGGGPPTTVVLPRSPETEGLGEPTVAIAMEFCDAGSLADALAAGRFRRKVPGGFGALEPWLPGIYATLLEVALALRHMHAMQLVHCDLKPANVLLKSNMRDPRGFSAKLSDFGLVKMVLDDSGGTGGVIGRDVRTGTITHMAPELIAATEDSCITASADVYAFGVLMWEMHSGCNVYLGVNSGEIRRRVAEGSLRPEFPPWADERYRSLADACLHFLPAARPSSAQLVAQLRELLAEGGALQDIKKRAPARLADPGAFPHLGGGAAAAATPGYPSSETAAAAGAMLGVRPSAFARASGLVLGGGAQPESALPPAAAAVAAGCGGQARHQPPHAWPFGGLFGAAAGGAAVAAAEHGNMGQPSGRRGRSRSYSGANSSNFPLHIL</sequence>
<dbReference type="PROSITE" id="PS00108">
    <property type="entry name" value="PROTEIN_KINASE_ST"/>
    <property type="match status" value="1"/>
</dbReference>
<feature type="region of interest" description="Disordered" evidence="6">
    <location>
        <begin position="390"/>
        <end position="427"/>
    </location>
</feature>
<dbReference type="GO" id="GO:0005524">
    <property type="term" value="F:ATP binding"/>
    <property type="evidence" value="ECO:0007669"/>
    <property type="project" value="UniProtKB-UniRule"/>
</dbReference>
<feature type="region of interest" description="Disordered" evidence="6">
    <location>
        <begin position="1207"/>
        <end position="1227"/>
    </location>
</feature>
<dbReference type="InterPro" id="IPR008271">
    <property type="entry name" value="Ser/Thr_kinase_AS"/>
</dbReference>
<proteinExistence type="predicted"/>
<feature type="region of interest" description="Disordered" evidence="6">
    <location>
        <begin position="1448"/>
        <end position="1607"/>
    </location>
</feature>
<keyword evidence="9" id="KW-1185">Reference proteome</keyword>
<dbReference type="GO" id="GO:0004674">
    <property type="term" value="F:protein serine/threonine kinase activity"/>
    <property type="evidence" value="ECO:0007669"/>
    <property type="project" value="TreeGrafter"/>
</dbReference>
<feature type="region of interest" description="Disordered" evidence="6">
    <location>
        <begin position="85"/>
        <end position="192"/>
    </location>
</feature>
<dbReference type="PANTHER" id="PTHR44329:SF214">
    <property type="entry name" value="PROTEIN KINASE DOMAIN-CONTAINING PROTEIN"/>
    <property type="match status" value="1"/>
</dbReference>
<dbReference type="PROSITE" id="PS50011">
    <property type="entry name" value="PROTEIN_KINASE_DOM"/>
    <property type="match status" value="1"/>
</dbReference>
<protein>
    <recommendedName>
        <fullName evidence="7">Protein kinase domain-containing protein</fullName>
    </recommendedName>
</protein>
<feature type="region of interest" description="Disordered" evidence="6">
    <location>
        <begin position="2159"/>
        <end position="2189"/>
    </location>
</feature>
<feature type="region of interest" description="Disordered" evidence="6">
    <location>
        <begin position="677"/>
        <end position="722"/>
    </location>
</feature>
<evidence type="ECO:0000256" key="5">
    <source>
        <dbReference type="PROSITE-ProRule" id="PRU10141"/>
    </source>
</evidence>
<feature type="binding site" evidence="5">
    <location>
        <position position="1757"/>
    </location>
    <ligand>
        <name>ATP</name>
        <dbReference type="ChEBI" id="CHEBI:30616"/>
    </ligand>
</feature>
<dbReference type="SUPFAM" id="SSF56112">
    <property type="entry name" value="Protein kinase-like (PK-like)"/>
    <property type="match status" value="1"/>
</dbReference>
<dbReference type="PANTHER" id="PTHR44329">
    <property type="entry name" value="SERINE/THREONINE-PROTEIN KINASE TNNI3K-RELATED"/>
    <property type="match status" value="1"/>
</dbReference>
<dbReference type="Proteomes" id="UP000075714">
    <property type="component" value="Unassembled WGS sequence"/>
</dbReference>
<feature type="region of interest" description="Disordered" evidence="6">
    <location>
        <begin position="16"/>
        <end position="52"/>
    </location>
</feature>
<evidence type="ECO:0000256" key="4">
    <source>
        <dbReference type="ARBA" id="ARBA00022840"/>
    </source>
</evidence>
<evidence type="ECO:0000256" key="2">
    <source>
        <dbReference type="ARBA" id="ARBA00022741"/>
    </source>
</evidence>
<feature type="compositionally biased region" description="Gly residues" evidence="6">
    <location>
        <begin position="1413"/>
        <end position="1426"/>
    </location>
</feature>
<evidence type="ECO:0000259" key="7">
    <source>
        <dbReference type="PROSITE" id="PS50011"/>
    </source>
</evidence>
<feature type="region of interest" description="Disordered" evidence="6">
    <location>
        <begin position="1376"/>
        <end position="1426"/>
    </location>
</feature>
<dbReference type="PROSITE" id="PS00107">
    <property type="entry name" value="PROTEIN_KINASE_ATP"/>
    <property type="match status" value="1"/>
</dbReference>
<evidence type="ECO:0000313" key="9">
    <source>
        <dbReference type="Proteomes" id="UP000075714"/>
    </source>
</evidence>
<dbReference type="STRING" id="33097.A0A150GJN5"/>
<dbReference type="InterPro" id="IPR051681">
    <property type="entry name" value="Ser/Thr_Kinases-Pseudokinases"/>
</dbReference>
<keyword evidence="3" id="KW-0418">Kinase</keyword>
<feature type="compositionally biased region" description="Low complexity" evidence="6">
    <location>
        <begin position="1256"/>
        <end position="1265"/>
    </location>
</feature>
<feature type="compositionally biased region" description="Polar residues" evidence="6">
    <location>
        <begin position="85"/>
        <end position="103"/>
    </location>
</feature>
<name>A0A150GJN5_GONPE</name>
<dbReference type="InterPro" id="IPR017441">
    <property type="entry name" value="Protein_kinase_ATP_BS"/>
</dbReference>
<dbReference type="OrthoDB" id="540892at2759"/>
<feature type="compositionally biased region" description="Low complexity" evidence="6">
    <location>
        <begin position="1537"/>
        <end position="1559"/>
    </location>
</feature>
<feature type="region of interest" description="Disordered" evidence="6">
    <location>
        <begin position="735"/>
        <end position="777"/>
    </location>
</feature>
<keyword evidence="4 5" id="KW-0067">ATP-binding</keyword>